<dbReference type="Proteomes" id="UP000261620">
    <property type="component" value="Unplaced"/>
</dbReference>
<dbReference type="PROSITE" id="PS50003">
    <property type="entry name" value="PH_DOMAIN"/>
    <property type="match status" value="1"/>
</dbReference>
<dbReference type="AlphaFoldDB" id="A0A3Q3W2X9"/>
<feature type="region of interest" description="Disordered" evidence="1">
    <location>
        <begin position="259"/>
        <end position="298"/>
    </location>
</feature>
<evidence type="ECO:0000256" key="1">
    <source>
        <dbReference type="SAM" id="MobiDB-lite"/>
    </source>
</evidence>
<reference evidence="3" key="2">
    <citation type="submission" date="2025-09" db="UniProtKB">
        <authorList>
            <consortium name="Ensembl"/>
        </authorList>
    </citation>
    <scope>IDENTIFICATION</scope>
</reference>
<feature type="region of interest" description="Disordered" evidence="1">
    <location>
        <begin position="1"/>
        <end position="28"/>
    </location>
</feature>
<dbReference type="InterPro" id="IPR011993">
    <property type="entry name" value="PH-like_dom_sf"/>
</dbReference>
<dbReference type="OMA" id="VIHHEST"/>
<dbReference type="InterPro" id="IPR051566">
    <property type="entry name" value="CNKSR"/>
</dbReference>
<feature type="region of interest" description="Disordered" evidence="1">
    <location>
        <begin position="150"/>
        <end position="222"/>
    </location>
</feature>
<dbReference type="SMART" id="SM00233">
    <property type="entry name" value="PH"/>
    <property type="match status" value="1"/>
</dbReference>
<name>A0A3Q3W2X9_MOLML</name>
<feature type="compositionally biased region" description="Low complexity" evidence="1">
    <location>
        <begin position="208"/>
        <end position="222"/>
    </location>
</feature>
<dbReference type="Ensembl" id="ENSMMOT00000002799.1">
    <property type="protein sequence ID" value="ENSMMOP00000002754.1"/>
    <property type="gene ID" value="ENSMMOG00000002220.1"/>
</dbReference>
<evidence type="ECO:0000313" key="3">
    <source>
        <dbReference type="Ensembl" id="ENSMMOP00000002754.1"/>
    </source>
</evidence>
<dbReference type="Pfam" id="PF00169">
    <property type="entry name" value="PH"/>
    <property type="match status" value="1"/>
</dbReference>
<dbReference type="SUPFAM" id="SSF50729">
    <property type="entry name" value="PH domain-like"/>
    <property type="match status" value="1"/>
</dbReference>
<sequence>PSLSPLSKVSLRHKSKRKTRGGNGTMSRRRISVKELGQPDHQGWLYRKKKGKGFLSIKWKKYWFVLKRTSLYWYTNQLAEKADGYIDLTNFMIDRAIECKKKHAFKACHPQVMMFYFAAESHEEMNLWLNKLGLAAIQYEATERNSAVECYSEASDHEEAENTEIPPPPYSEETLRDSVGASAPPGSTHQGTLPPPYSSTVPSGAIGSLSSPVSTMTSQSSTSSLAKHRQSWLDLVSQASPPAGETAVVCSVQVHSTYRPETDEADGAQALESSPQQETEGTESNKENPAVDEEEAQRVASDMEKLYIHLKEASLSPIGDRKPSTKREFRASFIKRCKNRTVNDKLHHIRTLNSTLKSKEADLQAIEQVLSEPELTSGRFKVWKEANVPLVQEICAKQDQQVASEATTATAPVVETSL</sequence>
<dbReference type="PANTHER" id="PTHR12844:SF17">
    <property type="entry name" value="CONNECTOR ENHANCER OF KINASE SUPPRESSOR OF RAS 3"/>
    <property type="match status" value="1"/>
</dbReference>
<dbReference type="Gene3D" id="2.30.29.30">
    <property type="entry name" value="Pleckstrin-homology domain (PH domain)/Phosphotyrosine-binding domain (PTB)"/>
    <property type="match status" value="1"/>
</dbReference>
<proteinExistence type="predicted"/>
<reference evidence="3" key="1">
    <citation type="submission" date="2025-08" db="UniProtKB">
        <authorList>
            <consortium name="Ensembl"/>
        </authorList>
    </citation>
    <scope>IDENTIFICATION</scope>
</reference>
<dbReference type="STRING" id="94237.ENSMMOP00000002754"/>
<evidence type="ECO:0000313" key="4">
    <source>
        <dbReference type="Proteomes" id="UP000261620"/>
    </source>
</evidence>
<protein>
    <recommendedName>
        <fullName evidence="2">PH domain-containing protein</fullName>
    </recommendedName>
</protein>
<organism evidence="3 4">
    <name type="scientific">Mola mola</name>
    <name type="common">Ocean sunfish</name>
    <name type="synonym">Tetraodon mola</name>
    <dbReference type="NCBI Taxonomy" id="94237"/>
    <lineage>
        <taxon>Eukaryota</taxon>
        <taxon>Metazoa</taxon>
        <taxon>Chordata</taxon>
        <taxon>Craniata</taxon>
        <taxon>Vertebrata</taxon>
        <taxon>Euteleostomi</taxon>
        <taxon>Actinopterygii</taxon>
        <taxon>Neopterygii</taxon>
        <taxon>Teleostei</taxon>
        <taxon>Neoteleostei</taxon>
        <taxon>Acanthomorphata</taxon>
        <taxon>Eupercaria</taxon>
        <taxon>Tetraodontiformes</taxon>
        <taxon>Molidae</taxon>
        <taxon>Mola</taxon>
    </lineage>
</organism>
<accession>A0A3Q3W2X9</accession>
<dbReference type="PANTHER" id="PTHR12844">
    <property type="entry name" value="CONNECTOR ENCHANCER OF KINASE SUPPRESSOR OF RAS"/>
    <property type="match status" value="1"/>
</dbReference>
<feature type="compositionally biased region" description="Basic residues" evidence="1">
    <location>
        <begin position="10"/>
        <end position="20"/>
    </location>
</feature>
<keyword evidence="4" id="KW-1185">Reference proteome</keyword>
<feature type="domain" description="PH" evidence="2">
    <location>
        <begin position="38"/>
        <end position="137"/>
    </location>
</feature>
<evidence type="ECO:0000259" key="2">
    <source>
        <dbReference type="PROSITE" id="PS50003"/>
    </source>
</evidence>
<dbReference type="InterPro" id="IPR001849">
    <property type="entry name" value="PH_domain"/>
</dbReference>